<evidence type="ECO:0000313" key="2">
    <source>
        <dbReference type="WBParaSite" id="SSTP_0000180100.1"/>
    </source>
</evidence>
<organism evidence="2">
    <name type="scientific">Strongyloides stercoralis</name>
    <name type="common">Threadworm</name>
    <dbReference type="NCBI Taxonomy" id="6248"/>
    <lineage>
        <taxon>Eukaryota</taxon>
        <taxon>Metazoa</taxon>
        <taxon>Ecdysozoa</taxon>
        <taxon>Nematoda</taxon>
        <taxon>Chromadorea</taxon>
        <taxon>Rhabditida</taxon>
        <taxon>Tylenchina</taxon>
        <taxon>Panagrolaimomorpha</taxon>
        <taxon>Strongyloidoidea</taxon>
        <taxon>Strongyloididae</taxon>
        <taxon>Strongyloides</taxon>
    </lineage>
</organism>
<dbReference type="SUPFAM" id="SSF47473">
    <property type="entry name" value="EF-hand"/>
    <property type="match status" value="1"/>
</dbReference>
<dbReference type="Gene3D" id="1.10.238.10">
    <property type="entry name" value="EF-hand"/>
    <property type="match status" value="2"/>
</dbReference>
<keyword evidence="1" id="KW-0677">Repeat</keyword>
<dbReference type="PANTHER" id="PTHR23048">
    <property type="entry name" value="MYOSIN LIGHT CHAIN 1, 3"/>
    <property type="match status" value="1"/>
</dbReference>
<name>A0A0K0DX34_STRER</name>
<protein>
    <submittedName>
        <fullName evidence="2">EF-hand domain-containing protein</fullName>
    </submittedName>
</protein>
<dbReference type="InterPro" id="IPR011992">
    <property type="entry name" value="EF-hand-dom_pair"/>
</dbReference>
<dbReference type="GO" id="GO:0016460">
    <property type="term" value="C:myosin II complex"/>
    <property type="evidence" value="ECO:0007669"/>
    <property type="project" value="TreeGrafter"/>
</dbReference>
<sequence>MSHYFSQKDIEKYKECYNLYIKNEVIKSDSQLRFLMRSLGFSPTLKESKDYIKNYNYNIDFPTFLEILYDNQQKCMPIEEISKGLLVLDTFNESYISVTELVMMLHNFGEKMSFEEIEGILQDMNVKGNSIPHDILIEYVSSIN</sequence>
<dbReference type="AlphaFoldDB" id="A0A0K0DX34"/>
<evidence type="ECO:0000256" key="1">
    <source>
        <dbReference type="ARBA" id="ARBA00022737"/>
    </source>
</evidence>
<dbReference type="WBParaSite" id="SSTP_0000180100.1">
    <property type="protein sequence ID" value="SSTP_0000180100.1"/>
    <property type="gene ID" value="SSTP_0000180100"/>
</dbReference>
<accession>A0A0K0DX34</accession>
<reference evidence="2" key="1">
    <citation type="submission" date="2015-08" db="UniProtKB">
        <authorList>
            <consortium name="WormBaseParasite"/>
        </authorList>
    </citation>
    <scope>IDENTIFICATION</scope>
</reference>
<dbReference type="FunFam" id="1.10.238.10:FF:000001">
    <property type="entry name" value="Calmodulin 1"/>
    <property type="match status" value="1"/>
</dbReference>
<dbReference type="STRING" id="6248.A0A0K0DX34"/>
<dbReference type="PANTHER" id="PTHR23048:SF0">
    <property type="entry name" value="CALMODULIN LIKE 3"/>
    <property type="match status" value="1"/>
</dbReference>
<proteinExistence type="predicted"/>
<dbReference type="InterPro" id="IPR050230">
    <property type="entry name" value="CALM/Myosin/TropC-like"/>
</dbReference>